<evidence type="ECO:0000313" key="4">
    <source>
        <dbReference type="Proteomes" id="UP000287651"/>
    </source>
</evidence>
<evidence type="ECO:0000256" key="1">
    <source>
        <dbReference type="SAM" id="MobiDB-lite"/>
    </source>
</evidence>
<dbReference type="Pfam" id="PF23324">
    <property type="entry name" value="DUF7086"/>
    <property type="match status" value="1"/>
</dbReference>
<dbReference type="InterPro" id="IPR055513">
    <property type="entry name" value="DUF7086"/>
</dbReference>
<dbReference type="EMBL" id="AMZH03011982">
    <property type="protein sequence ID" value="RRT51893.1"/>
    <property type="molecule type" value="Genomic_DNA"/>
</dbReference>
<comment type="caution">
    <text evidence="3">The sequence shown here is derived from an EMBL/GenBank/DDBJ whole genome shotgun (WGS) entry which is preliminary data.</text>
</comment>
<protein>
    <recommendedName>
        <fullName evidence="2">DUF7086 domain-containing protein</fullName>
    </recommendedName>
</protein>
<dbReference type="PANTHER" id="PTHR34272:SF1">
    <property type="entry name" value="EXPRESSED PROTEIN"/>
    <property type="match status" value="1"/>
</dbReference>
<feature type="region of interest" description="Disordered" evidence="1">
    <location>
        <begin position="101"/>
        <end position="124"/>
    </location>
</feature>
<dbReference type="AlphaFoldDB" id="A0A426YJK5"/>
<dbReference type="PANTHER" id="PTHR34272">
    <property type="entry name" value="EXPRESSED PROTEIN"/>
    <property type="match status" value="1"/>
</dbReference>
<name>A0A426YJK5_ENSVE</name>
<accession>A0A426YJK5</accession>
<evidence type="ECO:0000259" key="2">
    <source>
        <dbReference type="Pfam" id="PF23324"/>
    </source>
</evidence>
<dbReference type="Proteomes" id="UP000287651">
    <property type="component" value="Unassembled WGS sequence"/>
</dbReference>
<proteinExistence type="predicted"/>
<reference evidence="3 4" key="1">
    <citation type="journal article" date="2014" name="Agronomy (Basel)">
        <title>A Draft Genome Sequence for Ensete ventricosum, the Drought-Tolerant Tree Against Hunger.</title>
        <authorList>
            <person name="Harrison J."/>
            <person name="Moore K.A."/>
            <person name="Paszkiewicz K."/>
            <person name="Jones T."/>
            <person name="Grant M."/>
            <person name="Ambacheew D."/>
            <person name="Muzemil S."/>
            <person name="Studholme D.J."/>
        </authorList>
    </citation>
    <scope>NUCLEOTIDE SEQUENCE [LARGE SCALE GENOMIC DNA]</scope>
</reference>
<evidence type="ECO:0000313" key="3">
    <source>
        <dbReference type="EMBL" id="RRT51893.1"/>
    </source>
</evidence>
<gene>
    <name evidence="3" type="ORF">B296_00020519</name>
</gene>
<sequence>MPTSSSSPAGLLPFVSCVSLPSTEETGGDGKLKLKSLDGADDPICVLTVALAECSSPCPGRSSSSCLVPAPQHAPTQQPSSFSYGVNSLYHAAARPDFVHAYSPAKPARRNPSPGPKRPEKGNVIKPPFAWATDRRATVHTLHQLVSGGITEIHGESQCKRCEARRLIRYDLVKKFAAVAGFFCANQHLMHDRAPSKWMHPTFPDCEACGQRNCMRPILAEKKREMNWLFMLLGQTLGYCTHRQLKYFCKYNGNHRTGAKNRLLYLTYRSLCKQLDPSLRF</sequence>
<organism evidence="3 4">
    <name type="scientific">Ensete ventricosum</name>
    <name type="common">Abyssinian banana</name>
    <name type="synonym">Musa ensete</name>
    <dbReference type="NCBI Taxonomy" id="4639"/>
    <lineage>
        <taxon>Eukaryota</taxon>
        <taxon>Viridiplantae</taxon>
        <taxon>Streptophyta</taxon>
        <taxon>Embryophyta</taxon>
        <taxon>Tracheophyta</taxon>
        <taxon>Spermatophyta</taxon>
        <taxon>Magnoliopsida</taxon>
        <taxon>Liliopsida</taxon>
        <taxon>Zingiberales</taxon>
        <taxon>Musaceae</taxon>
        <taxon>Ensete</taxon>
    </lineage>
</organism>
<feature type="domain" description="DUF7086" evidence="2">
    <location>
        <begin position="143"/>
        <end position="275"/>
    </location>
</feature>